<evidence type="ECO:0000313" key="4">
    <source>
        <dbReference type="EMBL" id="RJR26840.1"/>
    </source>
</evidence>
<dbReference type="EMBL" id="QZJF01000017">
    <property type="protein sequence ID" value="RJR26840.1"/>
    <property type="molecule type" value="Genomic_DNA"/>
</dbReference>
<dbReference type="InterPro" id="IPR023620">
    <property type="entry name" value="SmpB"/>
</dbReference>
<keyword evidence="1 3" id="KW-0963">Cytoplasm</keyword>
<keyword evidence="2 3" id="KW-0694">RNA-binding</keyword>
<evidence type="ECO:0000256" key="2">
    <source>
        <dbReference type="ARBA" id="ARBA00022884"/>
    </source>
</evidence>
<evidence type="ECO:0000256" key="3">
    <source>
        <dbReference type="HAMAP-Rule" id="MF_00023"/>
    </source>
</evidence>
<evidence type="ECO:0000313" key="5">
    <source>
        <dbReference type="Proteomes" id="UP000265540"/>
    </source>
</evidence>
<dbReference type="InterPro" id="IPR020081">
    <property type="entry name" value="SsrA-bd_prot_CS"/>
</dbReference>
<dbReference type="SUPFAM" id="SSF74982">
    <property type="entry name" value="Small protein B (SmpB)"/>
    <property type="match status" value="1"/>
</dbReference>
<evidence type="ECO:0000256" key="1">
    <source>
        <dbReference type="ARBA" id="ARBA00022490"/>
    </source>
</evidence>
<dbReference type="NCBIfam" id="NF003843">
    <property type="entry name" value="PRK05422.1"/>
    <property type="match status" value="1"/>
</dbReference>
<dbReference type="AlphaFoldDB" id="A0A3A4ZJJ9"/>
<proteinExistence type="inferred from homology"/>
<dbReference type="PANTHER" id="PTHR30308:SF2">
    <property type="entry name" value="SSRA-BINDING PROTEIN"/>
    <property type="match status" value="1"/>
</dbReference>
<comment type="subcellular location">
    <subcellularLocation>
        <location evidence="3">Cytoplasm</location>
    </subcellularLocation>
    <text evidence="3">The tmRNA-SmpB complex associates with stalled 70S ribosomes.</text>
</comment>
<dbReference type="InterPro" id="IPR000037">
    <property type="entry name" value="SsrA-bd_prot"/>
</dbReference>
<dbReference type="GO" id="GO:0070930">
    <property type="term" value="P:trans-translation-dependent protein tagging"/>
    <property type="evidence" value="ECO:0007669"/>
    <property type="project" value="TreeGrafter"/>
</dbReference>
<dbReference type="Pfam" id="PF01668">
    <property type="entry name" value="SmpB"/>
    <property type="match status" value="1"/>
</dbReference>
<comment type="caution">
    <text evidence="4">The sequence shown here is derived from an EMBL/GenBank/DDBJ whole genome shotgun (WGS) entry which is preliminary data.</text>
</comment>
<name>A0A3A4ZJJ9_UNCKA</name>
<gene>
    <name evidence="3 4" type="primary">smpB</name>
    <name evidence="4" type="ORF">C4561_03640</name>
</gene>
<accession>A0A3A4ZJJ9</accession>
<reference evidence="4 5" key="1">
    <citation type="journal article" date="2017" name="ISME J.">
        <title>Energy and carbon metabolisms in a deep terrestrial subsurface fluid microbial community.</title>
        <authorList>
            <person name="Momper L."/>
            <person name="Jungbluth S.P."/>
            <person name="Lee M.D."/>
            <person name="Amend J.P."/>
        </authorList>
    </citation>
    <scope>NUCLEOTIDE SEQUENCE [LARGE SCALE GENOMIC DNA]</scope>
    <source>
        <strain evidence="4">SURF_46</strain>
    </source>
</reference>
<dbReference type="GO" id="GO:0003723">
    <property type="term" value="F:RNA binding"/>
    <property type="evidence" value="ECO:0007669"/>
    <property type="project" value="UniProtKB-UniRule"/>
</dbReference>
<comment type="function">
    <text evidence="3">Required for rescue of stalled ribosomes mediated by trans-translation. Binds to transfer-messenger RNA (tmRNA), required for stable association of tmRNA with ribosomes. tmRNA and SmpB together mimic tRNA shape, replacing the anticodon stem-loop with SmpB. tmRNA is encoded by the ssrA gene; the 2 termini fold to resemble tRNA(Ala) and it encodes a 'tag peptide', a short internal open reading frame. During trans-translation Ala-aminoacylated tmRNA acts like a tRNA, entering the A-site of stalled ribosomes, displacing the stalled mRNA. The ribosome then switches to translate the ORF on the tmRNA; the nascent peptide is terminated with the 'tag peptide' encoded by the tmRNA and targeted for degradation. The ribosome is freed to recommence translation, which seems to be the essential function of trans-translation.</text>
</comment>
<dbReference type="NCBIfam" id="TIGR00086">
    <property type="entry name" value="smpB"/>
    <property type="match status" value="1"/>
</dbReference>
<dbReference type="Proteomes" id="UP000265540">
    <property type="component" value="Unassembled WGS sequence"/>
</dbReference>
<dbReference type="Gene3D" id="2.40.280.10">
    <property type="match status" value="1"/>
</dbReference>
<dbReference type="GO" id="GO:0005829">
    <property type="term" value="C:cytosol"/>
    <property type="evidence" value="ECO:0007669"/>
    <property type="project" value="TreeGrafter"/>
</dbReference>
<dbReference type="GO" id="GO:0070929">
    <property type="term" value="P:trans-translation"/>
    <property type="evidence" value="ECO:0007669"/>
    <property type="project" value="UniProtKB-UniRule"/>
</dbReference>
<organism evidence="4 5">
    <name type="scientific">candidate division WWE3 bacterium</name>
    <dbReference type="NCBI Taxonomy" id="2053526"/>
    <lineage>
        <taxon>Bacteria</taxon>
        <taxon>Katanobacteria</taxon>
    </lineage>
</organism>
<dbReference type="PANTHER" id="PTHR30308">
    <property type="entry name" value="TMRNA-BINDING COMPONENT OF TRANS-TRANSLATION TAGGING COMPLEX"/>
    <property type="match status" value="1"/>
</dbReference>
<sequence>MSLLLAKNRGALHDHTIIEKYVAGIALRGDEVKAVREKKVSFEGTYVQLFEGRPCVVNMHIGTYSKKGRPSGLGDEKRNRDLLLNANEIEEIRKELTQKGRTAVPLALVMNNNYIKLEFAVVKGKKEYEKKQTAKDRQIQKDLERDTKEIKRIIEA</sequence>
<protein>
    <recommendedName>
        <fullName evidence="3">SsrA-binding protein</fullName>
    </recommendedName>
    <alternativeName>
        <fullName evidence="3">Small protein B</fullName>
    </alternativeName>
</protein>
<dbReference type="PROSITE" id="PS01317">
    <property type="entry name" value="SSRP"/>
    <property type="match status" value="1"/>
</dbReference>
<dbReference type="HAMAP" id="MF_00023">
    <property type="entry name" value="SmpB"/>
    <property type="match status" value="1"/>
</dbReference>
<comment type="similarity">
    <text evidence="3">Belongs to the SmpB family.</text>
</comment>